<reference evidence="1 2" key="1">
    <citation type="submission" date="2024-12" db="EMBL/GenBank/DDBJ databases">
        <authorList>
            <person name="Li X."/>
            <person name="Zhang D."/>
        </authorList>
    </citation>
    <scope>NUCLEOTIDE SEQUENCE [LARGE SCALE GENOMIC DNA]</scope>
    <source>
        <strain evidence="1 2">JCM19602</strain>
    </source>
</reference>
<evidence type="ECO:0000313" key="1">
    <source>
        <dbReference type="EMBL" id="MFL8935437.1"/>
    </source>
</evidence>
<accession>A0ABW8VJ54</accession>
<dbReference type="EMBL" id="JBJOSA010000001">
    <property type="protein sequence ID" value="MFL8935437.1"/>
    <property type="molecule type" value="Genomic_DNA"/>
</dbReference>
<sequence>MAQKALWFSLRNGWNRGNLLILAENLSKIGLYLSIQGNNLRILLDNLLILGFIPPLTKNIQTVRRLI</sequence>
<dbReference type="RefSeq" id="WP_411158882.1">
    <property type="nucleotide sequence ID" value="NZ_JBJOSA010000001.1"/>
</dbReference>
<protein>
    <submittedName>
        <fullName evidence="1">Uncharacterized protein</fullName>
    </submittedName>
</protein>
<gene>
    <name evidence="1" type="ORF">ACKA06_01445</name>
</gene>
<comment type="caution">
    <text evidence="1">The sequence shown here is derived from an EMBL/GenBank/DDBJ whole genome shotgun (WGS) entry which is preliminary data.</text>
</comment>
<name>A0ABW8VJ54_9BACI</name>
<organism evidence="1 2">
    <name type="scientific">Rossellomorea oryzaecorticis</name>
    <dbReference type="NCBI Taxonomy" id="1396505"/>
    <lineage>
        <taxon>Bacteria</taxon>
        <taxon>Bacillati</taxon>
        <taxon>Bacillota</taxon>
        <taxon>Bacilli</taxon>
        <taxon>Bacillales</taxon>
        <taxon>Bacillaceae</taxon>
        <taxon>Rossellomorea</taxon>
    </lineage>
</organism>
<proteinExistence type="predicted"/>
<evidence type="ECO:0000313" key="2">
    <source>
        <dbReference type="Proteomes" id="UP001628668"/>
    </source>
</evidence>
<dbReference type="Proteomes" id="UP001628668">
    <property type="component" value="Unassembled WGS sequence"/>
</dbReference>
<keyword evidence="2" id="KW-1185">Reference proteome</keyword>